<keyword evidence="2" id="KW-1185">Reference proteome</keyword>
<reference evidence="3" key="1">
    <citation type="submission" date="2016-06" db="UniProtKB">
        <authorList>
            <consortium name="WormBaseParasite"/>
        </authorList>
    </citation>
    <scope>IDENTIFICATION</scope>
</reference>
<dbReference type="WBParaSite" id="OFLC_0001002901-mRNA-1">
    <property type="protein sequence ID" value="OFLC_0001002901-mRNA-1"/>
    <property type="gene ID" value="OFLC_0001002901"/>
</dbReference>
<sequence>MTLFVKEESRHAPQSNPLKITLNTLMGEFLGGIIGRVMATDEDSADMLRYSLSDSEISANSIWSDRQRSKLPFSIDSETGDIIGEADLLAGTYRFNVSVTDGKYITMVPVVVDVSV</sequence>
<dbReference type="EMBL" id="UZAJ01012943">
    <property type="protein sequence ID" value="VDO65283.1"/>
    <property type="molecule type" value="Genomic_DNA"/>
</dbReference>
<dbReference type="Gene3D" id="2.60.40.60">
    <property type="entry name" value="Cadherins"/>
    <property type="match status" value="1"/>
</dbReference>
<evidence type="ECO:0000313" key="3">
    <source>
        <dbReference type="WBParaSite" id="OFLC_0001002901-mRNA-1"/>
    </source>
</evidence>
<dbReference type="SUPFAM" id="SSF49313">
    <property type="entry name" value="Cadherin-like"/>
    <property type="match status" value="1"/>
</dbReference>
<evidence type="ECO:0000313" key="2">
    <source>
        <dbReference type="Proteomes" id="UP000267606"/>
    </source>
</evidence>
<proteinExistence type="predicted"/>
<dbReference type="GO" id="GO:0016020">
    <property type="term" value="C:membrane"/>
    <property type="evidence" value="ECO:0007669"/>
    <property type="project" value="InterPro"/>
</dbReference>
<accession>A0A183HRB8</accession>
<gene>
    <name evidence="1" type="ORF">OFLC_LOCUS10030</name>
</gene>
<dbReference type="Proteomes" id="UP000267606">
    <property type="component" value="Unassembled WGS sequence"/>
</dbReference>
<evidence type="ECO:0000313" key="1">
    <source>
        <dbReference type="EMBL" id="VDO65283.1"/>
    </source>
</evidence>
<dbReference type="GO" id="GO:0005509">
    <property type="term" value="F:calcium ion binding"/>
    <property type="evidence" value="ECO:0007669"/>
    <property type="project" value="InterPro"/>
</dbReference>
<organism evidence="3">
    <name type="scientific">Onchocerca flexuosa</name>
    <dbReference type="NCBI Taxonomy" id="387005"/>
    <lineage>
        <taxon>Eukaryota</taxon>
        <taxon>Metazoa</taxon>
        <taxon>Ecdysozoa</taxon>
        <taxon>Nematoda</taxon>
        <taxon>Chromadorea</taxon>
        <taxon>Rhabditida</taxon>
        <taxon>Spirurina</taxon>
        <taxon>Spiruromorpha</taxon>
        <taxon>Filarioidea</taxon>
        <taxon>Onchocercidae</taxon>
        <taxon>Onchocerca</taxon>
    </lineage>
</organism>
<dbReference type="CDD" id="cd11304">
    <property type="entry name" value="Cadherin_repeat"/>
    <property type="match status" value="1"/>
</dbReference>
<name>A0A183HRB8_9BILA</name>
<dbReference type="AlphaFoldDB" id="A0A183HRB8"/>
<protein>
    <submittedName>
        <fullName evidence="3">Cadherin domain-containing protein</fullName>
    </submittedName>
</protein>
<dbReference type="STRING" id="387005.A0A183HRB8"/>
<reference evidence="1 2" key="2">
    <citation type="submission" date="2018-11" db="EMBL/GenBank/DDBJ databases">
        <authorList>
            <consortium name="Pathogen Informatics"/>
        </authorList>
    </citation>
    <scope>NUCLEOTIDE SEQUENCE [LARGE SCALE GENOMIC DNA]</scope>
</reference>
<dbReference type="InterPro" id="IPR015919">
    <property type="entry name" value="Cadherin-like_sf"/>
</dbReference>